<dbReference type="RefSeq" id="WP_209509957.1">
    <property type="nucleotide sequence ID" value="NZ_JAGGKS010000001.1"/>
</dbReference>
<dbReference type="Proteomes" id="UP001519342">
    <property type="component" value="Unassembled WGS sequence"/>
</dbReference>
<reference evidence="1 2" key="1">
    <citation type="submission" date="2021-03" db="EMBL/GenBank/DDBJ databases">
        <title>Genomic Encyclopedia of Type Strains, Phase IV (KMG-IV): sequencing the most valuable type-strain genomes for metagenomic binning, comparative biology and taxonomic classification.</title>
        <authorList>
            <person name="Goeker M."/>
        </authorList>
    </citation>
    <scope>NUCLEOTIDE SEQUENCE [LARGE SCALE GENOMIC DNA]</scope>
    <source>
        <strain evidence="1 2">DSM 24004</strain>
    </source>
</reference>
<evidence type="ECO:0000313" key="1">
    <source>
        <dbReference type="EMBL" id="MBP1924170.1"/>
    </source>
</evidence>
<organism evidence="1 2">
    <name type="scientific">Sedimentibacter acidaminivorans</name>
    <dbReference type="NCBI Taxonomy" id="913099"/>
    <lineage>
        <taxon>Bacteria</taxon>
        <taxon>Bacillati</taxon>
        <taxon>Bacillota</taxon>
        <taxon>Tissierellia</taxon>
        <taxon>Sedimentibacter</taxon>
    </lineage>
</organism>
<comment type="caution">
    <text evidence="1">The sequence shown here is derived from an EMBL/GenBank/DDBJ whole genome shotgun (WGS) entry which is preliminary data.</text>
</comment>
<sequence>MLKKYAQNMSFDEFEKSITPEMLNELSKMNISYNRAYSIFKDILKESELSEDDDMGTMDTIVKNIILDYTDELLAGEFGKYDSDWEA</sequence>
<evidence type="ECO:0000313" key="2">
    <source>
        <dbReference type="Proteomes" id="UP001519342"/>
    </source>
</evidence>
<name>A0ABS4G907_9FIRM</name>
<proteinExistence type="predicted"/>
<accession>A0ABS4G907</accession>
<gene>
    <name evidence="1" type="ORF">J2Z76_000023</name>
</gene>
<keyword evidence="2" id="KW-1185">Reference proteome</keyword>
<dbReference type="EMBL" id="JAGGKS010000001">
    <property type="protein sequence ID" value="MBP1924170.1"/>
    <property type="molecule type" value="Genomic_DNA"/>
</dbReference>
<protein>
    <submittedName>
        <fullName evidence="1">Uncharacterized protein</fullName>
    </submittedName>
</protein>